<feature type="domain" description="HTH marR-type" evidence="1">
    <location>
        <begin position="12"/>
        <end position="148"/>
    </location>
</feature>
<protein>
    <submittedName>
        <fullName evidence="2">MarR family transcriptional regulator</fullName>
    </submittedName>
</protein>
<dbReference type="EMBL" id="BAAAUF010000115">
    <property type="protein sequence ID" value="GAA3078666.1"/>
    <property type="molecule type" value="Genomic_DNA"/>
</dbReference>
<dbReference type="SUPFAM" id="SSF46785">
    <property type="entry name" value="Winged helix' DNA-binding domain"/>
    <property type="match status" value="1"/>
</dbReference>
<name>A0ABP6M6X2_9ACTN</name>
<dbReference type="PROSITE" id="PS50995">
    <property type="entry name" value="HTH_MARR_2"/>
    <property type="match status" value="1"/>
</dbReference>
<dbReference type="InterPro" id="IPR039422">
    <property type="entry name" value="MarR/SlyA-like"/>
</dbReference>
<dbReference type="RefSeq" id="WP_234517352.1">
    <property type="nucleotide sequence ID" value="NZ_BAAAUF010000115.1"/>
</dbReference>
<accession>A0ABP6M6X2</accession>
<comment type="caution">
    <text evidence="2">The sequence shown here is derived from an EMBL/GenBank/DDBJ whole genome shotgun (WGS) entry which is preliminary data.</text>
</comment>
<dbReference type="InterPro" id="IPR000835">
    <property type="entry name" value="HTH_MarR-typ"/>
</dbReference>
<sequence length="155" mass="17759">MNSMPQWLSQQEYAAWREFIRMEEKLVGRLSRLMQAESSLSGADYAVLVELTDAPEGRLRFMDLVKAVEWEKSRMSHQVRRMTKRGLVAREECVDDGRGAFVVITPTGREAIAEAAPRHVEAVRRLFVEALTPEELDSVAHVSRRILEHLEKVPD</sequence>
<dbReference type="PANTHER" id="PTHR33164">
    <property type="entry name" value="TRANSCRIPTIONAL REGULATOR, MARR FAMILY"/>
    <property type="match status" value="1"/>
</dbReference>
<organism evidence="2 3">
    <name type="scientific">Streptomyces glomeratus</name>
    <dbReference type="NCBI Taxonomy" id="284452"/>
    <lineage>
        <taxon>Bacteria</taxon>
        <taxon>Bacillati</taxon>
        <taxon>Actinomycetota</taxon>
        <taxon>Actinomycetes</taxon>
        <taxon>Kitasatosporales</taxon>
        <taxon>Streptomycetaceae</taxon>
        <taxon>Streptomyces</taxon>
    </lineage>
</organism>
<dbReference type="Proteomes" id="UP001501532">
    <property type="component" value="Unassembled WGS sequence"/>
</dbReference>
<evidence type="ECO:0000313" key="2">
    <source>
        <dbReference type="EMBL" id="GAA3078666.1"/>
    </source>
</evidence>
<dbReference type="PANTHER" id="PTHR33164:SF99">
    <property type="entry name" value="MARR FAMILY REGULATORY PROTEIN"/>
    <property type="match status" value="1"/>
</dbReference>
<gene>
    <name evidence="2" type="ORF">GCM10010448_70390</name>
</gene>
<keyword evidence="3" id="KW-1185">Reference proteome</keyword>
<dbReference type="SMART" id="SM00347">
    <property type="entry name" value="HTH_MARR"/>
    <property type="match status" value="1"/>
</dbReference>
<reference evidence="3" key="1">
    <citation type="journal article" date="2019" name="Int. J. Syst. Evol. Microbiol.">
        <title>The Global Catalogue of Microorganisms (GCM) 10K type strain sequencing project: providing services to taxonomists for standard genome sequencing and annotation.</title>
        <authorList>
            <consortium name="The Broad Institute Genomics Platform"/>
            <consortium name="The Broad Institute Genome Sequencing Center for Infectious Disease"/>
            <person name="Wu L."/>
            <person name="Ma J."/>
        </authorList>
    </citation>
    <scope>NUCLEOTIDE SEQUENCE [LARGE SCALE GENOMIC DNA]</scope>
    <source>
        <strain evidence="3">JCM 9091</strain>
    </source>
</reference>
<dbReference type="InterPro" id="IPR036390">
    <property type="entry name" value="WH_DNA-bd_sf"/>
</dbReference>
<dbReference type="Pfam" id="PF12802">
    <property type="entry name" value="MarR_2"/>
    <property type="match status" value="1"/>
</dbReference>
<evidence type="ECO:0000259" key="1">
    <source>
        <dbReference type="PROSITE" id="PS50995"/>
    </source>
</evidence>
<evidence type="ECO:0000313" key="3">
    <source>
        <dbReference type="Proteomes" id="UP001501532"/>
    </source>
</evidence>
<dbReference type="InterPro" id="IPR036388">
    <property type="entry name" value="WH-like_DNA-bd_sf"/>
</dbReference>
<proteinExistence type="predicted"/>
<dbReference type="Gene3D" id="1.10.10.10">
    <property type="entry name" value="Winged helix-like DNA-binding domain superfamily/Winged helix DNA-binding domain"/>
    <property type="match status" value="1"/>
</dbReference>